<dbReference type="Proteomes" id="UP000198923">
    <property type="component" value="Unassembled WGS sequence"/>
</dbReference>
<sequence length="319" mass="33880">MAVDVHQHLWTPAFVRALRSRSAPPFLGGPDGWTLHLPGEPPYKVDPRDHDVTRRAARNRGLRLALVGLSSPLGVEYLPPEEAWPILDAYHEGALSLPAPFGVWAATCLSEPDPARLAADLDRGAVGLQLPATAVADAAGLLRAGPLLRVLEERGLPLFVHPGPVAARAAGEPAWWPALVPYVQQMHAAWHAFLAVGRAEHPRLRVCFALLAGLAPLHSERLINRGGPGRGRVDPGVFVETSSYGPRAIDAVIRELGVDVVVNGSDEPYATAPDPGLGRAAERMIRIANPLRLLGRAGAAVRAGAETPADISAGTARTR</sequence>
<evidence type="ECO:0000313" key="2">
    <source>
        <dbReference type="Proteomes" id="UP000198923"/>
    </source>
</evidence>
<keyword evidence="2" id="KW-1185">Reference proteome</keyword>
<reference evidence="1 2" key="1">
    <citation type="submission" date="2016-10" db="EMBL/GenBank/DDBJ databases">
        <authorList>
            <person name="de Groot N.N."/>
        </authorList>
    </citation>
    <scope>NUCLEOTIDE SEQUENCE [LARGE SCALE GENOMIC DNA]</scope>
    <source>
        <strain evidence="1 2">CPCC 201354</strain>
    </source>
</reference>
<protein>
    <recommendedName>
        <fullName evidence="3">Amidohydrolase</fullName>
    </recommendedName>
</protein>
<proteinExistence type="predicted"/>
<dbReference type="STRING" id="504805.SAMN05421505_113120"/>
<evidence type="ECO:0000313" key="1">
    <source>
        <dbReference type="EMBL" id="SDH27883.1"/>
    </source>
</evidence>
<dbReference type="SUPFAM" id="SSF51556">
    <property type="entry name" value="Metallo-dependent hydrolases"/>
    <property type="match status" value="1"/>
</dbReference>
<name>A0A1G8B4E3_9ACTN</name>
<accession>A0A1G8B4E3</accession>
<dbReference type="EMBL" id="FNCN01000013">
    <property type="protein sequence ID" value="SDH27883.1"/>
    <property type="molecule type" value="Genomic_DNA"/>
</dbReference>
<evidence type="ECO:0008006" key="3">
    <source>
        <dbReference type="Google" id="ProtNLM"/>
    </source>
</evidence>
<gene>
    <name evidence="1" type="ORF">SAMN05421505_113120</name>
</gene>
<organism evidence="1 2">
    <name type="scientific">Sinosporangium album</name>
    <dbReference type="NCBI Taxonomy" id="504805"/>
    <lineage>
        <taxon>Bacteria</taxon>
        <taxon>Bacillati</taxon>
        <taxon>Actinomycetota</taxon>
        <taxon>Actinomycetes</taxon>
        <taxon>Streptosporangiales</taxon>
        <taxon>Streptosporangiaceae</taxon>
        <taxon>Sinosporangium</taxon>
    </lineage>
</organism>
<dbReference type="AlphaFoldDB" id="A0A1G8B4E3"/>
<dbReference type="Gene3D" id="3.20.20.140">
    <property type="entry name" value="Metal-dependent hydrolases"/>
    <property type="match status" value="1"/>
</dbReference>
<dbReference type="InterPro" id="IPR032466">
    <property type="entry name" value="Metal_Hydrolase"/>
</dbReference>